<organism evidence="1 2">
    <name type="scientific">Thalassiosira oceanica</name>
    <name type="common">Marine diatom</name>
    <dbReference type="NCBI Taxonomy" id="159749"/>
    <lineage>
        <taxon>Eukaryota</taxon>
        <taxon>Sar</taxon>
        <taxon>Stramenopiles</taxon>
        <taxon>Ochrophyta</taxon>
        <taxon>Bacillariophyta</taxon>
        <taxon>Coscinodiscophyceae</taxon>
        <taxon>Thalassiosirophycidae</taxon>
        <taxon>Thalassiosirales</taxon>
        <taxon>Thalassiosiraceae</taxon>
        <taxon>Thalassiosira</taxon>
    </lineage>
</organism>
<dbReference type="EMBL" id="AGNL01035915">
    <property type="protein sequence ID" value="EJK54373.1"/>
    <property type="molecule type" value="Genomic_DNA"/>
</dbReference>
<dbReference type="Proteomes" id="UP000266841">
    <property type="component" value="Unassembled WGS sequence"/>
</dbReference>
<reference evidence="1 2" key="1">
    <citation type="journal article" date="2012" name="Genome Biol.">
        <title>Genome and low-iron response of an oceanic diatom adapted to chronic iron limitation.</title>
        <authorList>
            <person name="Lommer M."/>
            <person name="Specht M."/>
            <person name="Roy A.S."/>
            <person name="Kraemer L."/>
            <person name="Andreson R."/>
            <person name="Gutowska M.A."/>
            <person name="Wolf J."/>
            <person name="Bergner S.V."/>
            <person name="Schilhabel M.B."/>
            <person name="Klostermeier U.C."/>
            <person name="Beiko R.G."/>
            <person name="Rosenstiel P."/>
            <person name="Hippler M."/>
            <person name="Laroche J."/>
        </authorList>
    </citation>
    <scope>NUCLEOTIDE SEQUENCE [LARGE SCALE GENOMIC DNA]</scope>
    <source>
        <strain evidence="1 2">CCMP1005</strain>
    </source>
</reference>
<evidence type="ECO:0000313" key="2">
    <source>
        <dbReference type="Proteomes" id="UP000266841"/>
    </source>
</evidence>
<sequence length="112" mass="12762">MEAVFDEIGGRLCSRRADVDRRCVLVIVSSHDGERQAHATIEDDYEGVRMPWIHDGAARSDAGGRKVSPWLRAHFLVVLKCRADWLGEGFSKAYFLPEVQYHENELDDFTLV</sequence>
<accession>K0RKX1</accession>
<feature type="non-terminal residue" evidence="1">
    <location>
        <position position="112"/>
    </location>
</feature>
<keyword evidence="2" id="KW-1185">Reference proteome</keyword>
<comment type="caution">
    <text evidence="1">The sequence shown here is derived from an EMBL/GenBank/DDBJ whole genome shotgun (WGS) entry which is preliminary data.</text>
</comment>
<name>K0RKX1_THAOC</name>
<evidence type="ECO:0000313" key="1">
    <source>
        <dbReference type="EMBL" id="EJK54373.1"/>
    </source>
</evidence>
<proteinExistence type="predicted"/>
<protein>
    <submittedName>
        <fullName evidence="1">Uncharacterized protein</fullName>
    </submittedName>
</protein>
<dbReference type="AlphaFoldDB" id="K0RKX1"/>
<gene>
    <name evidence="1" type="ORF">THAOC_26005</name>
</gene>